<evidence type="ECO:0000313" key="3">
    <source>
        <dbReference type="EMBL" id="MBV7380724.1"/>
    </source>
</evidence>
<feature type="transmembrane region" description="Helical" evidence="1">
    <location>
        <begin position="37"/>
        <end position="58"/>
    </location>
</feature>
<accession>A0ABS6T640</accession>
<dbReference type="Pfam" id="PF02719">
    <property type="entry name" value="Polysacc_synt_2"/>
    <property type="match status" value="1"/>
</dbReference>
<dbReference type="InterPro" id="IPR003869">
    <property type="entry name" value="Polysac_CapD-like"/>
</dbReference>
<comment type="caution">
    <text evidence="3">The sequence shown here is derived from an EMBL/GenBank/DDBJ whole genome shotgun (WGS) entry which is preliminary data.</text>
</comment>
<proteinExistence type="predicted"/>
<evidence type="ECO:0000256" key="1">
    <source>
        <dbReference type="SAM" id="Phobius"/>
    </source>
</evidence>
<name>A0ABS6T640_9RHOB</name>
<dbReference type="PANTHER" id="PTHR43318">
    <property type="entry name" value="UDP-N-ACETYLGLUCOSAMINE 4,6-DEHYDRATASE"/>
    <property type="match status" value="1"/>
</dbReference>
<dbReference type="InterPro" id="IPR051203">
    <property type="entry name" value="Polysaccharide_Synthase-Rel"/>
</dbReference>
<gene>
    <name evidence="3" type="ORF">KJP28_17500</name>
</gene>
<dbReference type="RefSeq" id="WP_218393911.1">
    <property type="nucleotide sequence ID" value="NZ_JAHUZE010000004.1"/>
</dbReference>
<organism evidence="3 4">
    <name type="scientific">Maritimibacter dapengensis</name>
    <dbReference type="NCBI Taxonomy" id="2836868"/>
    <lineage>
        <taxon>Bacteria</taxon>
        <taxon>Pseudomonadati</taxon>
        <taxon>Pseudomonadota</taxon>
        <taxon>Alphaproteobacteria</taxon>
        <taxon>Rhodobacterales</taxon>
        <taxon>Roseobacteraceae</taxon>
        <taxon>Maritimibacter</taxon>
    </lineage>
</organism>
<protein>
    <submittedName>
        <fullName evidence="3">Polysaccharide biosynthesis protein</fullName>
    </submittedName>
</protein>
<dbReference type="Proteomes" id="UP000756530">
    <property type="component" value="Unassembled WGS sequence"/>
</dbReference>
<dbReference type="PANTHER" id="PTHR43318:SF1">
    <property type="entry name" value="POLYSACCHARIDE BIOSYNTHESIS PROTEIN EPSC-RELATED"/>
    <property type="match status" value="1"/>
</dbReference>
<keyword evidence="1" id="KW-1133">Transmembrane helix</keyword>
<dbReference type="Pfam" id="PF13727">
    <property type="entry name" value="CoA_binding_3"/>
    <property type="match status" value="1"/>
</dbReference>
<keyword evidence="1" id="KW-0472">Membrane</keyword>
<keyword evidence="4" id="KW-1185">Reference proteome</keyword>
<feature type="domain" description="Polysaccharide biosynthesis protein CapD-like" evidence="2">
    <location>
        <begin position="272"/>
        <end position="564"/>
    </location>
</feature>
<evidence type="ECO:0000259" key="2">
    <source>
        <dbReference type="Pfam" id="PF02719"/>
    </source>
</evidence>
<sequence length="614" mass="67174">MKHAILFTFDLMTASAALALAFWVRTDTLGPNVDTGQAGLFSGAYLVFAAISILGFRLHRIKASEFHSKLLMHILPTTVALALAAGFASFLTQTPVPRSVPLGTGVFFFGLATTYRFLLANLIDLKLRYGVRASRAIIYGAGRAGMQLAHGLKRSSEMLPVMFVDDDPHVQHTYVSGMMVREPERLADLVQRYRIDRVLIAMPSASPERLKAIVANLSSLDAEIQVMPSFVDLILQGRKKDISLVPAEQLLGRSQVDLEHPHITKTYAGRSVMVTGAGGSIGSELCRQILKCAPDRLVMFDQSEFALYTLEMELAQLAKDANIDLIARLGSVTDPRRVRSIIGETCPDVILHAAAYKHVPIVEDNEVEGAFTNVLGTRNVALAAIEAGIERFVLVSTDKAVRPTNIMGATKRMAEMVLQDLATRSTRTKLSMVRFGNVLGSSGSVVPLFRRQIQSGGPVTVTHPEVTRYFMTVPEASRLVLLAGAYSAGGDVFVLDMGKPKRIFDIARRMIEMSGQTVRDPDTGKGDIEIQIVGLRPGEKLYEELLIGADNLLKTPHPLILRAEETFLSQIETASLVRELSAMLEGQDKYGIRDLVTRFVDGYKAPVREAVPAS</sequence>
<feature type="transmembrane region" description="Helical" evidence="1">
    <location>
        <begin position="70"/>
        <end position="90"/>
    </location>
</feature>
<reference evidence="3 4" key="1">
    <citation type="submission" date="2021-05" db="EMBL/GenBank/DDBJ databases">
        <title>Culturable bacteria isolated from Daya Bay.</title>
        <authorList>
            <person name="Zheng W."/>
            <person name="Yu S."/>
            <person name="Huang Y."/>
        </authorList>
    </citation>
    <scope>NUCLEOTIDE SEQUENCE [LARGE SCALE GENOMIC DNA]</scope>
    <source>
        <strain evidence="3 4">DP4N28-5</strain>
    </source>
</reference>
<dbReference type="CDD" id="cd05237">
    <property type="entry name" value="UDP_invert_4-6DH_SDR_e"/>
    <property type="match status" value="1"/>
</dbReference>
<dbReference type="EMBL" id="JAHUZE010000004">
    <property type="protein sequence ID" value="MBV7380724.1"/>
    <property type="molecule type" value="Genomic_DNA"/>
</dbReference>
<evidence type="ECO:0000313" key="4">
    <source>
        <dbReference type="Proteomes" id="UP000756530"/>
    </source>
</evidence>
<keyword evidence="1" id="KW-0812">Transmembrane</keyword>